<dbReference type="EMBL" id="JAKRRX010000170">
    <property type="protein sequence ID" value="MCW8336032.1"/>
    <property type="molecule type" value="Genomic_DNA"/>
</dbReference>
<feature type="domain" description="DprA winged helix" evidence="3">
    <location>
        <begin position="329"/>
        <end position="374"/>
    </location>
</feature>
<keyword evidence="5" id="KW-1185">Reference proteome</keyword>
<dbReference type="NCBIfam" id="TIGR00732">
    <property type="entry name" value="dprA"/>
    <property type="match status" value="1"/>
</dbReference>
<dbReference type="Pfam" id="PF02481">
    <property type="entry name" value="DNA_processg_A"/>
    <property type="match status" value="1"/>
</dbReference>
<dbReference type="SUPFAM" id="SSF102405">
    <property type="entry name" value="MCP/YpsA-like"/>
    <property type="match status" value="1"/>
</dbReference>
<dbReference type="InterPro" id="IPR003488">
    <property type="entry name" value="DprA"/>
</dbReference>
<gene>
    <name evidence="4" type="primary">dprA</name>
    <name evidence="4" type="ORF">MD483_19670</name>
</gene>
<evidence type="ECO:0000313" key="5">
    <source>
        <dbReference type="Proteomes" id="UP001155586"/>
    </source>
</evidence>
<organism evidence="4 5">
    <name type="scientific">Vibrio paucivorans</name>
    <dbReference type="NCBI Taxonomy" id="2829489"/>
    <lineage>
        <taxon>Bacteria</taxon>
        <taxon>Pseudomonadati</taxon>
        <taxon>Pseudomonadota</taxon>
        <taxon>Gammaproteobacteria</taxon>
        <taxon>Vibrionales</taxon>
        <taxon>Vibrionaceae</taxon>
        <taxon>Vibrio</taxon>
    </lineage>
</organism>
<proteinExistence type="inferred from homology"/>
<dbReference type="GO" id="GO:0009294">
    <property type="term" value="P:DNA-mediated transformation"/>
    <property type="evidence" value="ECO:0007669"/>
    <property type="project" value="InterPro"/>
</dbReference>
<reference evidence="4" key="1">
    <citation type="submission" date="2022-02" db="EMBL/GenBank/DDBJ databases">
        <title>Vibrio sp. nov., a new bacterium isolated from Bohai sea, China.</title>
        <authorList>
            <person name="Yuan Y."/>
        </authorList>
    </citation>
    <scope>NUCLEOTIDE SEQUENCE</scope>
    <source>
        <strain evidence="4">DBSS07</strain>
    </source>
</reference>
<accession>A0A9X3CHP4</accession>
<evidence type="ECO:0000313" key="4">
    <source>
        <dbReference type="EMBL" id="MCW8336032.1"/>
    </source>
</evidence>
<dbReference type="PANTHER" id="PTHR43022">
    <property type="entry name" value="PROTEIN SMF"/>
    <property type="match status" value="1"/>
</dbReference>
<evidence type="ECO:0000256" key="1">
    <source>
        <dbReference type="ARBA" id="ARBA00006525"/>
    </source>
</evidence>
<dbReference type="AlphaFoldDB" id="A0A9X3CHP4"/>
<evidence type="ECO:0000259" key="2">
    <source>
        <dbReference type="Pfam" id="PF02481"/>
    </source>
</evidence>
<dbReference type="Gene3D" id="1.10.10.10">
    <property type="entry name" value="Winged helix-like DNA-binding domain superfamily/Winged helix DNA-binding domain"/>
    <property type="match status" value="1"/>
</dbReference>
<dbReference type="Gene3D" id="3.40.50.450">
    <property type="match status" value="1"/>
</dbReference>
<comment type="caution">
    <text evidence="4">The sequence shown here is derived from an EMBL/GenBank/DDBJ whole genome shotgun (WGS) entry which is preliminary data.</text>
</comment>
<dbReference type="Pfam" id="PF17782">
    <property type="entry name" value="WHD_DprA"/>
    <property type="match status" value="1"/>
</dbReference>
<comment type="similarity">
    <text evidence="1">Belongs to the DprA/Smf family.</text>
</comment>
<dbReference type="RefSeq" id="WP_265689097.1">
    <property type="nucleotide sequence ID" value="NZ_JAKRRX010000170.1"/>
</dbReference>
<dbReference type="InterPro" id="IPR041614">
    <property type="entry name" value="DprA_WH"/>
</dbReference>
<evidence type="ECO:0000259" key="3">
    <source>
        <dbReference type="Pfam" id="PF17782"/>
    </source>
</evidence>
<dbReference type="InterPro" id="IPR036388">
    <property type="entry name" value="WH-like_DNA-bd_sf"/>
</dbReference>
<dbReference type="Proteomes" id="UP001155586">
    <property type="component" value="Unassembled WGS sequence"/>
</dbReference>
<protein>
    <submittedName>
        <fullName evidence="4">DNA-processing protein DprA</fullName>
    </submittedName>
</protein>
<sequence>MCSQSLFAWLALSFTPKMGAKALSRLMSIDSAPNLIKRDSPSLQAIGLTTEQIRYLHGEAQRQAELSLTWAEQDSHTILTSFDPIYPPLLKEIASAPPVLFVKGEVGCLSEPQLAMIGSRNASLQGLQIAKEYASAFTKHGLVVTSGLALGVDGHAHDGALRAGGKTIAVLGSGLEQIYPARHRKLASRVVENGALVSEFRPDTKPRPEHFPRRNRIISGLSVGVLVVEAAEKSGSLITARYAAEQGRDVFAIPGSIHSPTSRGGNLLIKNGACLVQSEQDVLDEIDTLVNWSIDNRASSQPDLFNDKFEQPRENGKEFNHNEELPFPQLLANVGIEATPVDILASRTNIPVHEVMMQLLELELSGHVVAVSGGYIRKGRG</sequence>
<dbReference type="InterPro" id="IPR057666">
    <property type="entry name" value="DrpA_SLOG"/>
</dbReference>
<feature type="domain" description="Smf/DprA SLOG" evidence="2">
    <location>
        <begin position="78"/>
        <end position="286"/>
    </location>
</feature>
<dbReference type="PANTHER" id="PTHR43022:SF1">
    <property type="entry name" value="PROTEIN SMF"/>
    <property type="match status" value="1"/>
</dbReference>
<name>A0A9X3CHP4_9VIBR</name>